<dbReference type="GO" id="GO:0008983">
    <property type="term" value="F:protein-glutamate O-methyltransferase activity"/>
    <property type="evidence" value="ECO:0007669"/>
    <property type="project" value="UniProtKB-EC"/>
</dbReference>
<dbReference type="Pfam" id="PF03705">
    <property type="entry name" value="CheR_N"/>
    <property type="match status" value="1"/>
</dbReference>
<dbReference type="SMART" id="SM00138">
    <property type="entry name" value="MeTrc"/>
    <property type="match status" value="1"/>
</dbReference>
<evidence type="ECO:0000256" key="1">
    <source>
        <dbReference type="ARBA" id="ARBA00001541"/>
    </source>
</evidence>
<proteinExistence type="predicted"/>
<feature type="binding site" evidence="6">
    <location>
        <position position="102"/>
    </location>
    <ligand>
        <name>S-adenosyl-L-methionine</name>
        <dbReference type="ChEBI" id="CHEBI:59789"/>
    </ligand>
</feature>
<evidence type="ECO:0000313" key="9">
    <source>
        <dbReference type="EMBL" id="MTW20957.1"/>
    </source>
</evidence>
<dbReference type="InterPro" id="IPR022642">
    <property type="entry name" value="CheR_C"/>
</dbReference>
<dbReference type="EC" id="2.1.1.80" evidence="5"/>
<dbReference type="SUPFAM" id="SSF53335">
    <property type="entry name" value="S-adenosyl-L-methionine-dependent methyltransferases"/>
    <property type="match status" value="1"/>
</dbReference>
<accession>A0A6N8EEJ5</accession>
<dbReference type="EMBL" id="WNKT01000011">
    <property type="protein sequence ID" value="MTW20957.1"/>
    <property type="molecule type" value="Genomic_DNA"/>
</dbReference>
<dbReference type="PANTHER" id="PTHR24422">
    <property type="entry name" value="CHEMOTAXIS PROTEIN METHYLTRANSFERASE"/>
    <property type="match status" value="1"/>
</dbReference>
<dbReference type="Gene3D" id="3.40.50.150">
    <property type="entry name" value="Vaccinia Virus protein VP39"/>
    <property type="match status" value="1"/>
</dbReference>
<feature type="binding site" evidence="6">
    <location>
        <position position="135"/>
    </location>
    <ligand>
        <name>S-adenosyl-L-methionine</name>
        <dbReference type="ChEBI" id="CHEBI:59789"/>
    </ligand>
</feature>
<feature type="domain" description="CheR-type methyltransferase" evidence="8">
    <location>
        <begin position="19"/>
        <end position="285"/>
    </location>
</feature>
<keyword evidence="3 5" id="KW-0808">Transferase</keyword>
<evidence type="ECO:0000256" key="3">
    <source>
        <dbReference type="ARBA" id="ARBA00022679"/>
    </source>
</evidence>
<dbReference type="InterPro" id="IPR050903">
    <property type="entry name" value="Bact_Chemotaxis_MeTrfase"/>
</dbReference>
<evidence type="ECO:0000256" key="4">
    <source>
        <dbReference type="ARBA" id="ARBA00022691"/>
    </source>
</evidence>
<dbReference type="Proteomes" id="UP000434044">
    <property type="component" value="Unassembled WGS sequence"/>
</dbReference>
<dbReference type="InterPro" id="IPR036804">
    <property type="entry name" value="CheR_N_sf"/>
</dbReference>
<dbReference type="InterPro" id="IPR000780">
    <property type="entry name" value="CheR_MeTrfase"/>
</dbReference>
<evidence type="ECO:0000256" key="7">
    <source>
        <dbReference type="SAM" id="MobiDB-lite"/>
    </source>
</evidence>
<organism evidence="9 10">
    <name type="scientific">Allochromatium palmeri</name>
    <dbReference type="NCBI Taxonomy" id="231048"/>
    <lineage>
        <taxon>Bacteria</taxon>
        <taxon>Pseudomonadati</taxon>
        <taxon>Pseudomonadota</taxon>
        <taxon>Gammaproteobacteria</taxon>
        <taxon>Chromatiales</taxon>
        <taxon>Chromatiaceae</taxon>
        <taxon>Allochromatium</taxon>
    </lineage>
</organism>
<dbReference type="Gene3D" id="1.10.155.10">
    <property type="entry name" value="Chemotaxis receptor methyltransferase CheR, N-terminal domain"/>
    <property type="match status" value="1"/>
</dbReference>
<dbReference type="PRINTS" id="PR00996">
    <property type="entry name" value="CHERMTFRASE"/>
</dbReference>
<feature type="region of interest" description="Disordered" evidence="7">
    <location>
        <begin position="1"/>
        <end position="22"/>
    </location>
</feature>
<feature type="binding site" evidence="6">
    <location>
        <begin position="233"/>
        <end position="234"/>
    </location>
    <ligand>
        <name>S-adenosyl-L-methionine</name>
        <dbReference type="ChEBI" id="CHEBI:59789"/>
    </ligand>
</feature>
<dbReference type="PIRSF" id="PIRSF000410">
    <property type="entry name" value="CheR"/>
    <property type="match status" value="1"/>
</dbReference>
<evidence type="ECO:0000313" key="10">
    <source>
        <dbReference type="Proteomes" id="UP000434044"/>
    </source>
</evidence>
<dbReference type="OrthoDB" id="9816309at2"/>
<dbReference type="PROSITE" id="PS50123">
    <property type="entry name" value="CHER"/>
    <property type="match status" value="1"/>
</dbReference>
<feature type="binding site" evidence="6">
    <location>
        <position position="96"/>
    </location>
    <ligand>
        <name>S-adenosyl-L-methionine</name>
        <dbReference type="ChEBI" id="CHEBI:59789"/>
    </ligand>
</feature>
<feature type="binding site" evidence="6">
    <location>
        <position position="158"/>
    </location>
    <ligand>
        <name>S-adenosyl-L-methionine</name>
        <dbReference type="ChEBI" id="CHEBI:59789"/>
    </ligand>
</feature>
<gene>
    <name evidence="9" type="ORF">GJ668_07570</name>
</gene>
<comment type="catalytic activity">
    <reaction evidence="1 5">
        <text>L-glutamyl-[protein] + S-adenosyl-L-methionine = [protein]-L-glutamate 5-O-methyl ester + S-adenosyl-L-homocysteine</text>
        <dbReference type="Rhea" id="RHEA:24452"/>
        <dbReference type="Rhea" id="RHEA-COMP:10208"/>
        <dbReference type="Rhea" id="RHEA-COMP:10311"/>
        <dbReference type="ChEBI" id="CHEBI:29973"/>
        <dbReference type="ChEBI" id="CHEBI:57856"/>
        <dbReference type="ChEBI" id="CHEBI:59789"/>
        <dbReference type="ChEBI" id="CHEBI:82795"/>
        <dbReference type="EC" id="2.1.1.80"/>
    </reaction>
</comment>
<sequence length="294" mass="34005">MGSPEGSPARGDARAGTMPQPDVVPLKDREFERFRHFIHERAGINLAPHKQQMVSARLQRRLRHLGLRSFDAYLERVFEPDQDHERQHLVDLLTTNETYFYREPAHFEYLREHVLPAYRGLGLQVWSAACSTGEEVYTLAMVLADALGQGDWHILGTDISRRVLDQARQGLYPLERARHLPRAWLERYCLKGVRAQAGNLLIEPKLKSRVKLEQHNLLQPRRDGERFDIVFLRNVLIYFDPPTKQRVIDRLFESLRPGGLLFISHVESLQGIKTPLVMIRPSIFQRPSARRGAP</sequence>
<keyword evidence="4 5" id="KW-0949">S-adenosyl-L-methionine</keyword>
<evidence type="ECO:0000256" key="2">
    <source>
        <dbReference type="ARBA" id="ARBA00022603"/>
    </source>
</evidence>
<dbReference type="PANTHER" id="PTHR24422:SF26">
    <property type="entry name" value="CHEMOTAXIS PROTEIN METHYLTRANSFERASE"/>
    <property type="match status" value="1"/>
</dbReference>
<evidence type="ECO:0000256" key="6">
    <source>
        <dbReference type="PIRSR" id="PIRSR000410-1"/>
    </source>
</evidence>
<evidence type="ECO:0000259" key="8">
    <source>
        <dbReference type="PROSITE" id="PS50123"/>
    </source>
</evidence>
<protein>
    <recommendedName>
        <fullName evidence="5">Chemotaxis protein methyltransferase</fullName>
        <ecNumber evidence="5">2.1.1.80</ecNumber>
    </recommendedName>
</protein>
<comment type="function">
    <text evidence="5">Methylation of the membrane-bound methyl-accepting chemotaxis proteins (MCP) to form gamma-glutamyl methyl ester residues in MCP.</text>
</comment>
<dbReference type="InterPro" id="IPR029063">
    <property type="entry name" value="SAM-dependent_MTases_sf"/>
</dbReference>
<dbReference type="GO" id="GO:0032259">
    <property type="term" value="P:methylation"/>
    <property type="evidence" value="ECO:0007669"/>
    <property type="project" value="UniProtKB-KW"/>
</dbReference>
<dbReference type="CDD" id="cd02440">
    <property type="entry name" value="AdoMet_MTases"/>
    <property type="match status" value="1"/>
</dbReference>
<dbReference type="SUPFAM" id="SSF47757">
    <property type="entry name" value="Chemotaxis receptor methyltransferase CheR, N-terminal domain"/>
    <property type="match status" value="1"/>
</dbReference>
<comment type="caution">
    <text evidence="9">The sequence shown here is derived from an EMBL/GenBank/DDBJ whole genome shotgun (WGS) entry which is preliminary data.</text>
</comment>
<dbReference type="AlphaFoldDB" id="A0A6N8EEJ5"/>
<feature type="binding site" evidence="6">
    <location>
        <position position="98"/>
    </location>
    <ligand>
        <name>S-adenosyl-L-methionine</name>
        <dbReference type="ChEBI" id="CHEBI:59789"/>
    </ligand>
</feature>
<keyword evidence="2 5" id="KW-0489">Methyltransferase</keyword>
<feature type="binding site" evidence="6">
    <location>
        <begin position="216"/>
        <end position="217"/>
    </location>
    <ligand>
        <name>S-adenosyl-L-methionine</name>
        <dbReference type="ChEBI" id="CHEBI:59789"/>
    </ligand>
</feature>
<keyword evidence="10" id="KW-1185">Reference proteome</keyword>
<dbReference type="InterPro" id="IPR022641">
    <property type="entry name" value="CheR_N"/>
</dbReference>
<dbReference type="InterPro" id="IPR026024">
    <property type="entry name" value="Chemotaxis_MeTrfase_CheR"/>
</dbReference>
<name>A0A6N8EEJ5_9GAMM</name>
<dbReference type="Pfam" id="PF01739">
    <property type="entry name" value="CheR"/>
    <property type="match status" value="1"/>
</dbReference>
<evidence type="ECO:0000256" key="5">
    <source>
        <dbReference type="PIRNR" id="PIRNR000410"/>
    </source>
</evidence>
<reference evidence="9 10" key="1">
    <citation type="submission" date="2019-11" db="EMBL/GenBank/DDBJ databases">
        <title>Whole-genome sequence of the anaerobic purple sulfur bacterium Allochromatium palmeri DSM 15591.</title>
        <authorList>
            <person name="Kyndt J.A."/>
            <person name="Meyer T.E."/>
        </authorList>
    </citation>
    <scope>NUCLEOTIDE SEQUENCE [LARGE SCALE GENOMIC DNA]</scope>
    <source>
        <strain evidence="9 10">DSM 15591</strain>
    </source>
</reference>